<keyword evidence="1" id="KW-0472">Membrane</keyword>
<dbReference type="InterPro" id="IPR037291">
    <property type="entry name" value="DUF4139"/>
</dbReference>
<evidence type="ECO:0000313" key="4">
    <source>
        <dbReference type="Proteomes" id="UP000033038"/>
    </source>
</evidence>
<dbReference type="KEGG" id="mbw:MSBRW_1054"/>
<sequence length="506" mass="55748">MGVRKYFLWIITVLIGLALLFSAYMSPNPESIAQANMSGSEKNPAGSNSVISVEIPAAAPSGILASGNVEAGGIEAGETETEKDLELTIYEQGIALVKERREINLENGVTQVKYTDIASRIDPGSVIIKDPENKDTVLLEQNYEYDLLSSSNLLEKYLGREVNVTDRNGETYTGILLSHTGNSVVLETEAKKVVVLEAFSKIELVDSSGLSIKPALIWQIYSPVSGTRKLMISYLTSGISWKAAYVLMSNAENTEADLRGWVNIDNRAGMTFENAVLKLVSGQINRVSQPATLRTEEKAVAGEAASQTPFSEEALFEYHLYTLENPATLKNNQAKQISLMSADSVPIEKKLIYDSSRNEKVLAYLTLKNSNESGLGMPLPAGVIRVYSADSSRGLQFLGEDRIKHTPEAGELRVAVGSAFDLTAKRNESNYQRISDKVERVTYQIELNNSKSEAQEVTVVEHLFGQWEILESSDKYEKIDASTIEFRVMVPAKGTKLVSYTVERRF</sequence>
<dbReference type="Proteomes" id="UP000033038">
    <property type="component" value="Chromosome"/>
</dbReference>
<dbReference type="PATRIC" id="fig|1434109.4.peg.1302"/>
<keyword evidence="1" id="KW-0812">Transmembrane</keyword>
<feature type="transmembrane region" description="Helical" evidence="1">
    <location>
        <begin position="7"/>
        <end position="25"/>
    </location>
</feature>
<dbReference type="PANTHER" id="PTHR38075">
    <property type="entry name" value="DUF4139 DOMAIN-CONTAINING PROTEIN"/>
    <property type="match status" value="1"/>
</dbReference>
<organism evidence="3 4">
    <name type="scientific">Methanosarcina barkeri str. Wiesmoor</name>
    <dbReference type="NCBI Taxonomy" id="1434109"/>
    <lineage>
        <taxon>Archaea</taxon>
        <taxon>Methanobacteriati</taxon>
        <taxon>Methanobacteriota</taxon>
        <taxon>Stenosarchaea group</taxon>
        <taxon>Methanomicrobia</taxon>
        <taxon>Methanosarcinales</taxon>
        <taxon>Methanosarcinaceae</taxon>
        <taxon>Methanosarcina</taxon>
    </lineage>
</organism>
<accession>A0A0E3QJS5</accession>
<feature type="domain" description="DUF4139" evidence="2">
    <location>
        <begin position="231"/>
        <end position="463"/>
    </location>
</feature>
<gene>
    <name evidence="3" type="ORF">MSBRW_1054</name>
</gene>
<dbReference type="HOGENOM" id="CLU_039933_0_0_2"/>
<keyword evidence="1" id="KW-1133">Transmembrane helix</keyword>
<evidence type="ECO:0000256" key="1">
    <source>
        <dbReference type="SAM" id="Phobius"/>
    </source>
</evidence>
<protein>
    <recommendedName>
        <fullName evidence="2">DUF4139 domain-containing protein</fullName>
    </recommendedName>
</protein>
<proteinExistence type="predicted"/>
<name>A0A0E3QJS5_METBA</name>
<evidence type="ECO:0000259" key="2">
    <source>
        <dbReference type="Pfam" id="PF13598"/>
    </source>
</evidence>
<dbReference type="EMBL" id="CP009526">
    <property type="protein sequence ID" value="AKB50307.1"/>
    <property type="molecule type" value="Genomic_DNA"/>
</dbReference>
<dbReference type="Pfam" id="PF13598">
    <property type="entry name" value="DUF4139"/>
    <property type="match status" value="1"/>
</dbReference>
<dbReference type="PANTHER" id="PTHR38075:SF1">
    <property type="entry name" value="DUF4139 DOMAIN-CONTAINING PROTEIN"/>
    <property type="match status" value="1"/>
</dbReference>
<evidence type="ECO:0000313" key="3">
    <source>
        <dbReference type="EMBL" id="AKB50307.1"/>
    </source>
</evidence>
<reference evidence="3 4" key="1">
    <citation type="submission" date="2014-07" db="EMBL/GenBank/DDBJ databases">
        <title>Methanogenic archaea and the global carbon cycle.</title>
        <authorList>
            <person name="Henriksen J.R."/>
            <person name="Luke J."/>
            <person name="Reinhart S."/>
            <person name="Benedict M.N."/>
            <person name="Youngblut N.D."/>
            <person name="Metcalf M.E."/>
            <person name="Whitaker R.J."/>
            <person name="Metcalf W.W."/>
        </authorList>
    </citation>
    <scope>NUCLEOTIDE SEQUENCE [LARGE SCALE GENOMIC DNA]</scope>
    <source>
        <strain evidence="3 4">Wiesmoor</strain>
    </source>
</reference>
<dbReference type="AlphaFoldDB" id="A0A0E3QJS5"/>